<dbReference type="EMBL" id="JBHSMM010000001">
    <property type="protein sequence ID" value="MFC5439501.1"/>
    <property type="molecule type" value="Genomic_DNA"/>
</dbReference>
<dbReference type="Pfam" id="PF14341">
    <property type="entry name" value="PilX_N"/>
    <property type="match status" value="1"/>
</dbReference>
<evidence type="ECO:0000256" key="1">
    <source>
        <dbReference type="SAM" id="Phobius"/>
    </source>
</evidence>
<name>A0ABW0JUN5_9GAMM</name>
<evidence type="ECO:0000313" key="4">
    <source>
        <dbReference type="Proteomes" id="UP001596018"/>
    </source>
</evidence>
<evidence type="ECO:0000313" key="3">
    <source>
        <dbReference type="EMBL" id="MFC5439501.1"/>
    </source>
</evidence>
<dbReference type="Proteomes" id="UP001596018">
    <property type="component" value="Unassembled WGS sequence"/>
</dbReference>
<keyword evidence="1" id="KW-1133">Transmembrane helix</keyword>
<dbReference type="RefSeq" id="WP_377338981.1">
    <property type="nucleotide sequence ID" value="NZ_JALBWS010000014.1"/>
</dbReference>
<keyword evidence="1" id="KW-0472">Membrane</keyword>
<sequence>MTVMSMQRIGQEGGMDMRTATPGFRRQRGVALFVGLVFLVMLSLVAIVVMKDTLLETRMTTATARHEQAFEASEAGRLIPETVLAAHVFNRGWPNSWGGSVPDSAFDLNATFVHRPDWIELLDPATTSGQGLQKCGGVGLVIFYMPQACGVHADNYSYSPSDWDPSVIMTTCSDGGATCESNRKIKTTVAMIRDGVTVNKGSGAAQSQGYASIGVGTARGGSALYLQIRSQATVPGNGQAATIAQYKLNIDH</sequence>
<keyword evidence="1" id="KW-0812">Transmembrane</keyword>
<reference evidence="4" key="1">
    <citation type="journal article" date="2019" name="Int. J. Syst. Evol. Microbiol.">
        <title>The Global Catalogue of Microorganisms (GCM) 10K type strain sequencing project: providing services to taxonomists for standard genome sequencing and annotation.</title>
        <authorList>
            <consortium name="The Broad Institute Genomics Platform"/>
            <consortium name="The Broad Institute Genome Sequencing Center for Infectious Disease"/>
            <person name="Wu L."/>
            <person name="Ma J."/>
        </authorList>
    </citation>
    <scope>NUCLEOTIDE SEQUENCE [LARGE SCALE GENOMIC DNA]</scope>
    <source>
        <strain evidence="4">KACC 12822</strain>
    </source>
</reference>
<organism evidence="3 4">
    <name type="scientific">Rhodanobacter ginsenosidimutans</name>
    <dbReference type="NCBI Taxonomy" id="490571"/>
    <lineage>
        <taxon>Bacteria</taxon>
        <taxon>Pseudomonadati</taxon>
        <taxon>Pseudomonadota</taxon>
        <taxon>Gammaproteobacteria</taxon>
        <taxon>Lysobacterales</taxon>
        <taxon>Rhodanobacteraceae</taxon>
        <taxon>Rhodanobacter</taxon>
    </lineage>
</organism>
<evidence type="ECO:0000259" key="2">
    <source>
        <dbReference type="Pfam" id="PF14341"/>
    </source>
</evidence>
<proteinExistence type="predicted"/>
<gene>
    <name evidence="3" type="ORF">ACFPK0_05680</name>
</gene>
<keyword evidence="4" id="KW-1185">Reference proteome</keyword>
<comment type="caution">
    <text evidence="3">The sequence shown here is derived from an EMBL/GenBank/DDBJ whole genome shotgun (WGS) entry which is preliminary data.</text>
</comment>
<protein>
    <submittedName>
        <fullName evidence="3">PilX N-terminal domain-containing pilus assembly protein</fullName>
    </submittedName>
</protein>
<accession>A0ABW0JUN5</accession>
<feature type="transmembrane region" description="Helical" evidence="1">
    <location>
        <begin position="30"/>
        <end position="50"/>
    </location>
</feature>
<feature type="domain" description="Type 4 fimbrial biogenesis protein PilX N-terminal" evidence="2">
    <location>
        <begin position="28"/>
        <end position="76"/>
    </location>
</feature>
<dbReference type="InterPro" id="IPR025746">
    <property type="entry name" value="PilX_N_dom"/>
</dbReference>